<dbReference type="EMBL" id="JACSQV010000004">
    <property type="protein sequence ID" value="MBD7917856.1"/>
    <property type="molecule type" value="Genomic_DNA"/>
</dbReference>
<organism evidence="1 2">
    <name type="scientific">Cellulomonas avistercoris</name>
    <dbReference type="NCBI Taxonomy" id="2762242"/>
    <lineage>
        <taxon>Bacteria</taxon>
        <taxon>Bacillati</taxon>
        <taxon>Actinomycetota</taxon>
        <taxon>Actinomycetes</taxon>
        <taxon>Micrococcales</taxon>
        <taxon>Cellulomonadaceae</taxon>
        <taxon>Cellulomonas</taxon>
    </lineage>
</organism>
<dbReference type="RefSeq" id="WP_191781473.1">
    <property type="nucleotide sequence ID" value="NZ_JACSQV010000004.1"/>
</dbReference>
<comment type="caution">
    <text evidence="1">The sequence shown here is derived from an EMBL/GenBank/DDBJ whole genome shotgun (WGS) entry which is preliminary data.</text>
</comment>
<dbReference type="Proteomes" id="UP000604241">
    <property type="component" value="Unassembled WGS sequence"/>
</dbReference>
<gene>
    <name evidence="1" type="ORF">H9657_06130</name>
</gene>
<protein>
    <recommendedName>
        <fullName evidence="3">Htaa domain-containing protein</fullName>
    </recommendedName>
</protein>
<reference evidence="1 2" key="1">
    <citation type="submission" date="2020-08" db="EMBL/GenBank/DDBJ databases">
        <title>A Genomic Blueprint of the Chicken Gut Microbiome.</title>
        <authorList>
            <person name="Gilroy R."/>
            <person name="Ravi A."/>
            <person name="Getino M."/>
            <person name="Pursley I."/>
            <person name="Horton D.L."/>
            <person name="Alikhan N.-F."/>
            <person name="Baker D."/>
            <person name="Gharbi K."/>
            <person name="Hall N."/>
            <person name="Watson M."/>
            <person name="Adriaenssens E.M."/>
            <person name="Foster-Nyarko E."/>
            <person name="Jarju S."/>
            <person name="Secka A."/>
            <person name="Antonio M."/>
            <person name="Oren A."/>
            <person name="Chaudhuri R."/>
            <person name="La Ragione R.M."/>
            <person name="Hildebrand F."/>
            <person name="Pallen M.J."/>
        </authorList>
    </citation>
    <scope>NUCLEOTIDE SEQUENCE [LARGE SCALE GENOMIC DNA]</scope>
    <source>
        <strain evidence="1 2">Sa3CUA2</strain>
    </source>
</reference>
<proteinExistence type="predicted"/>
<sequence>MPPDTPSPGDAPAPTAPADLTHLPGATQAAAVLALPQWSWGIGPLRVDVAADLGVPRLSVTATLAGWPVGSAVLDPQHTETRLGGGALGFSARLDLTASFTDETLTVAGELVTFSAQRFSHTFAWADIQPGS</sequence>
<accession>A0ABR8QBR1</accession>
<keyword evidence="2" id="KW-1185">Reference proteome</keyword>
<evidence type="ECO:0000313" key="2">
    <source>
        <dbReference type="Proteomes" id="UP000604241"/>
    </source>
</evidence>
<name>A0ABR8QBR1_9CELL</name>
<evidence type="ECO:0008006" key="3">
    <source>
        <dbReference type="Google" id="ProtNLM"/>
    </source>
</evidence>
<evidence type="ECO:0000313" key="1">
    <source>
        <dbReference type="EMBL" id="MBD7917856.1"/>
    </source>
</evidence>